<dbReference type="InterPro" id="IPR029056">
    <property type="entry name" value="Ribokinase-like"/>
</dbReference>
<evidence type="ECO:0000256" key="3">
    <source>
        <dbReference type="ARBA" id="ARBA00022777"/>
    </source>
</evidence>
<comment type="caution">
    <text evidence="4">Lacks conserved residue(s) required for the propagation of feature annotation.</text>
</comment>
<comment type="cofactor">
    <cofactor evidence="4">
        <name>Mg(2+)</name>
        <dbReference type="ChEBI" id="CHEBI:18420"/>
    </cofactor>
</comment>
<keyword evidence="4" id="KW-0460">Magnesium</keyword>
<feature type="binding site" evidence="4">
    <location>
        <begin position="284"/>
        <end position="289"/>
    </location>
    <ligand>
        <name>ATP</name>
        <dbReference type="ChEBI" id="CHEBI:30616"/>
    </ligand>
</feature>
<dbReference type="NCBIfam" id="NF011655">
    <property type="entry name" value="PRK15074.1"/>
    <property type="match status" value="1"/>
</dbReference>
<dbReference type="GO" id="GO:0006166">
    <property type="term" value="P:purine ribonucleoside salvage"/>
    <property type="evidence" value="ECO:0007669"/>
    <property type="project" value="UniProtKB-KW"/>
</dbReference>
<comment type="catalytic activity">
    <reaction evidence="4">
        <text>inosine + ATP = IMP + ADP + H(+)</text>
        <dbReference type="Rhea" id="RHEA:21140"/>
        <dbReference type="ChEBI" id="CHEBI:15378"/>
        <dbReference type="ChEBI" id="CHEBI:17596"/>
        <dbReference type="ChEBI" id="CHEBI:30616"/>
        <dbReference type="ChEBI" id="CHEBI:58053"/>
        <dbReference type="ChEBI" id="CHEBI:456216"/>
        <dbReference type="EC" id="2.7.1.73"/>
    </reaction>
</comment>
<keyword evidence="4" id="KW-0660">Purine salvage</keyword>
<gene>
    <name evidence="4" type="primary">gsk</name>
    <name evidence="6" type="ORF">C7I36_09410</name>
</gene>
<dbReference type="InterPro" id="IPR011611">
    <property type="entry name" value="PfkB_dom"/>
</dbReference>
<comment type="caution">
    <text evidence="6">The sequence shown here is derived from an EMBL/GenBank/DDBJ whole genome shotgun (WGS) entry which is preliminary data.</text>
</comment>
<dbReference type="PANTHER" id="PTHR43320:SF3">
    <property type="entry name" value="CARBOHYDRATE KINASE PFKB DOMAIN-CONTAINING PROTEIN"/>
    <property type="match status" value="1"/>
</dbReference>
<feature type="binding site" evidence="4">
    <location>
        <position position="357"/>
    </location>
    <ligand>
        <name>ATP</name>
        <dbReference type="ChEBI" id="CHEBI:30616"/>
    </ligand>
</feature>
<keyword evidence="3 4" id="KW-0418">Kinase</keyword>
<reference evidence="6 7" key="1">
    <citation type="submission" date="2018-03" db="EMBL/GenBank/DDBJ databases">
        <title>The draft genome of Zobellella taiwanensis JCM 13381.</title>
        <authorList>
            <person name="Liu L."/>
            <person name="Li L."/>
            <person name="Wang T."/>
            <person name="Zhang X."/>
            <person name="Liang L."/>
        </authorList>
    </citation>
    <scope>NUCLEOTIDE SEQUENCE [LARGE SCALE GENOMIC DNA]</scope>
    <source>
        <strain evidence="6 7">JCM 13381</strain>
    </source>
</reference>
<proteinExistence type="inferred from homology"/>
<dbReference type="InterPro" id="IPR052700">
    <property type="entry name" value="Carb_kinase_PfkB-like"/>
</dbReference>
<dbReference type="EC" id="2.7.1.73" evidence="4"/>
<feature type="domain" description="Carbohydrate kinase PfkB" evidence="5">
    <location>
        <begin position="134"/>
        <end position="296"/>
    </location>
</feature>
<evidence type="ECO:0000256" key="2">
    <source>
        <dbReference type="ARBA" id="ARBA00022679"/>
    </source>
</evidence>
<keyword evidence="2 4" id="KW-0808">Transferase</keyword>
<evidence type="ECO:0000256" key="1">
    <source>
        <dbReference type="ARBA" id="ARBA00010688"/>
    </source>
</evidence>
<dbReference type="GO" id="GO:0005524">
    <property type="term" value="F:ATP binding"/>
    <property type="evidence" value="ECO:0007669"/>
    <property type="project" value="UniProtKB-UniRule"/>
</dbReference>
<protein>
    <recommendedName>
        <fullName evidence="4">Guanosine-inosine kinase</fullName>
        <ecNumber evidence="4">2.7.1.73</ecNumber>
    </recommendedName>
</protein>
<keyword evidence="4" id="KW-0067">ATP-binding</keyword>
<keyword evidence="4" id="KW-0547">Nucleotide-binding</keyword>
<comment type="similarity">
    <text evidence="1 4">Belongs to the carbohydrate kinase PfkB family.</text>
</comment>
<dbReference type="GO" id="GO:0008906">
    <property type="term" value="F:inosine kinase activity"/>
    <property type="evidence" value="ECO:0007669"/>
    <property type="project" value="UniProtKB-UniRule"/>
</dbReference>
<comment type="pathway">
    <text evidence="4">Purine metabolism; IMP biosynthesis via salvage pathway; IMP from inosine: step 1/1.</text>
</comment>
<evidence type="ECO:0000313" key="7">
    <source>
        <dbReference type="Proteomes" id="UP000242181"/>
    </source>
</evidence>
<dbReference type="InterPro" id="IPR046405">
    <property type="entry name" value="IngK"/>
</dbReference>
<keyword evidence="7" id="KW-1185">Reference proteome</keyword>
<feature type="binding site" evidence="4">
    <location>
        <position position="198"/>
    </location>
    <ligand>
        <name>GMP</name>
        <dbReference type="ChEBI" id="CHEBI:58115"/>
    </ligand>
</feature>
<comment type="function">
    <text evidence="4">Catalyzes the phosphorylation of guanosine and inosine to GMP and IMP, respectively.</text>
</comment>
<organism evidence="6 7">
    <name type="scientific">Zobellella taiwanensis</name>
    <dbReference type="NCBI Taxonomy" id="347535"/>
    <lineage>
        <taxon>Bacteria</taxon>
        <taxon>Pseudomonadati</taxon>
        <taxon>Pseudomonadota</taxon>
        <taxon>Gammaproteobacteria</taxon>
        <taxon>Aeromonadales</taxon>
        <taxon>Aeromonadaceae</taxon>
        <taxon>Zobellella</taxon>
    </lineage>
</organism>
<feature type="binding site" evidence="4">
    <location>
        <begin position="93"/>
        <end position="97"/>
    </location>
    <ligand>
        <name>GMP</name>
        <dbReference type="ChEBI" id="CHEBI:58115"/>
    </ligand>
</feature>
<sequence>MKFPGQRKHKHFFPVEARDPRLSELLPDNKPVSGHVCGIDQVLVDIEAHVEPEFLARHGLSRGHSLLLAPERADAIYRELLEQGLIVSEFAGGTIGNTLHNYSVLADDRSVLFGVMSETIRVGTSAYRYLCTTSSRVDLNYLQPVAGSIGQCITLITPDGERSFAINKGMMDRLSPDHLDREQIQSASALVLTAYLMRCEAHEPMADSARQAAEWARQAGVPVVLTMGTRFIVEDRRDWWQQFIRDHVTLVAMNEDEGLALTGEADPLAACDRVLEWADLVLCTAGPAGLYLAGHADEEQLRETSRPLLPGRIPEFNRFEYSRPMRRADCRRPRRIYTHISPYMGGPARIKNTNGAGDAALAALLHDMAANDYHRQNVPGSAKHRARHLTYSSLSQVSKYANRVSFEVLVQHSPRLSRGLPEREDSLEEAYWAGEA</sequence>
<dbReference type="OrthoDB" id="5288159at2"/>
<dbReference type="UniPathway" id="UPA00909"/>
<dbReference type="GO" id="GO:0032263">
    <property type="term" value="P:GMP salvage"/>
    <property type="evidence" value="ECO:0007669"/>
    <property type="project" value="UniProtKB-UniRule"/>
</dbReference>
<accession>A0A2P7QX00</accession>
<evidence type="ECO:0000259" key="5">
    <source>
        <dbReference type="Pfam" id="PF00294"/>
    </source>
</evidence>
<dbReference type="Pfam" id="PF00294">
    <property type="entry name" value="PfkB"/>
    <property type="match status" value="1"/>
</dbReference>
<comment type="pathway">
    <text evidence="4">Purine metabolism; GMP biosynthesis via salvage pathway.</text>
</comment>
<evidence type="ECO:0000256" key="4">
    <source>
        <dbReference type="HAMAP-Rule" id="MF_02246"/>
    </source>
</evidence>
<feature type="binding site" evidence="4">
    <location>
        <position position="402"/>
    </location>
    <ligand>
        <name>ATP</name>
        <dbReference type="ChEBI" id="CHEBI:30616"/>
    </ligand>
</feature>
<dbReference type="Gene3D" id="3.40.1190.20">
    <property type="match status" value="1"/>
</dbReference>
<dbReference type="PANTHER" id="PTHR43320">
    <property type="entry name" value="SUGAR KINASE"/>
    <property type="match status" value="1"/>
</dbReference>
<dbReference type="GO" id="GO:0032264">
    <property type="term" value="P:IMP salvage"/>
    <property type="evidence" value="ECO:0007669"/>
    <property type="project" value="UniProtKB-UniRule"/>
</dbReference>
<dbReference type="RefSeq" id="WP_106453464.1">
    <property type="nucleotide sequence ID" value="NZ_PXYH01000011.1"/>
</dbReference>
<comment type="catalytic activity">
    <reaction evidence="4">
        <text>guanosine + ATP = GMP + ADP + H(+)</text>
        <dbReference type="Rhea" id="RHEA:27710"/>
        <dbReference type="ChEBI" id="CHEBI:15378"/>
        <dbReference type="ChEBI" id="CHEBI:16750"/>
        <dbReference type="ChEBI" id="CHEBI:30616"/>
        <dbReference type="ChEBI" id="CHEBI:58115"/>
        <dbReference type="ChEBI" id="CHEBI:456216"/>
        <dbReference type="EC" id="2.7.1.73"/>
    </reaction>
</comment>
<name>A0A2P7QX00_9GAMM</name>
<dbReference type="AlphaFoldDB" id="A0A2P7QX00"/>
<dbReference type="SUPFAM" id="SSF53613">
    <property type="entry name" value="Ribokinase-like"/>
    <property type="match status" value="1"/>
</dbReference>
<evidence type="ECO:0000313" key="6">
    <source>
        <dbReference type="EMBL" id="PSJ42491.1"/>
    </source>
</evidence>
<dbReference type="UniPathway" id="UPA00591">
    <property type="reaction ID" value="UER00647"/>
</dbReference>
<dbReference type="EMBL" id="PXYH01000011">
    <property type="protein sequence ID" value="PSJ42491.1"/>
    <property type="molecule type" value="Genomic_DNA"/>
</dbReference>
<dbReference type="HAMAP" id="MF_02246">
    <property type="entry name" value="Gua_Ino_kinase"/>
    <property type="match status" value="1"/>
</dbReference>
<dbReference type="Proteomes" id="UP000242181">
    <property type="component" value="Unassembled WGS sequence"/>
</dbReference>
<dbReference type="GO" id="GO:0106366">
    <property type="term" value="F:guanosine kinase activity"/>
    <property type="evidence" value="ECO:0007669"/>
    <property type="project" value="InterPro"/>
</dbReference>